<gene>
    <name evidence="2" type="ORF">BDZ85DRAFT_264868</name>
</gene>
<dbReference type="Proteomes" id="UP000799538">
    <property type="component" value="Unassembled WGS sequence"/>
</dbReference>
<accession>A0A6A6G905</accession>
<evidence type="ECO:0000313" key="2">
    <source>
        <dbReference type="EMBL" id="KAF2222079.1"/>
    </source>
</evidence>
<protein>
    <submittedName>
        <fullName evidence="2">Uncharacterized protein</fullName>
    </submittedName>
</protein>
<dbReference type="EMBL" id="ML992509">
    <property type="protein sequence ID" value="KAF2222079.1"/>
    <property type="molecule type" value="Genomic_DNA"/>
</dbReference>
<sequence>MASLLYSGRDSDHYRISSLVPLKARVSTGAKLSIISSYESKEKLKNSLPRSQSTPYLPSTLKSVHHAGATKGAIPSPHSGLVTEKSLSIALAQAPPIIDSEFDLINEDEHHYRKLLGKVIDDSADEYHGTEDLYNRFRANEAERLWAEHVREREEKRERFEKERRERQYAMLKGNMGLHGQSAGKGKGKEKKRLTREEILKSDEESDGEDGLWF</sequence>
<evidence type="ECO:0000256" key="1">
    <source>
        <dbReference type="SAM" id="MobiDB-lite"/>
    </source>
</evidence>
<keyword evidence="3" id="KW-1185">Reference proteome</keyword>
<proteinExistence type="predicted"/>
<feature type="region of interest" description="Disordered" evidence="1">
    <location>
        <begin position="171"/>
        <end position="214"/>
    </location>
</feature>
<organism evidence="2 3">
    <name type="scientific">Elsinoe ampelina</name>
    <dbReference type="NCBI Taxonomy" id="302913"/>
    <lineage>
        <taxon>Eukaryota</taxon>
        <taxon>Fungi</taxon>
        <taxon>Dikarya</taxon>
        <taxon>Ascomycota</taxon>
        <taxon>Pezizomycotina</taxon>
        <taxon>Dothideomycetes</taxon>
        <taxon>Dothideomycetidae</taxon>
        <taxon>Myriangiales</taxon>
        <taxon>Elsinoaceae</taxon>
        <taxon>Elsinoe</taxon>
    </lineage>
</organism>
<evidence type="ECO:0000313" key="3">
    <source>
        <dbReference type="Proteomes" id="UP000799538"/>
    </source>
</evidence>
<name>A0A6A6G905_9PEZI</name>
<dbReference type="AlphaFoldDB" id="A0A6A6G905"/>
<feature type="compositionally biased region" description="Acidic residues" evidence="1">
    <location>
        <begin position="204"/>
        <end position="214"/>
    </location>
</feature>
<reference evidence="3" key="1">
    <citation type="journal article" date="2020" name="Stud. Mycol.">
        <title>101 Dothideomycetes genomes: A test case for predicting lifestyles and emergence of pathogens.</title>
        <authorList>
            <person name="Haridas S."/>
            <person name="Albert R."/>
            <person name="Binder M."/>
            <person name="Bloem J."/>
            <person name="LaButti K."/>
            <person name="Salamov A."/>
            <person name="Andreopoulos B."/>
            <person name="Baker S."/>
            <person name="Barry K."/>
            <person name="Bills G."/>
            <person name="Bluhm B."/>
            <person name="Cannon C."/>
            <person name="Castanera R."/>
            <person name="Culley D."/>
            <person name="Daum C."/>
            <person name="Ezra D."/>
            <person name="Gonzalez J."/>
            <person name="Henrissat B."/>
            <person name="Kuo A."/>
            <person name="Liang C."/>
            <person name="Lipzen A."/>
            <person name="Lutzoni F."/>
            <person name="Magnuson J."/>
            <person name="Mondo S."/>
            <person name="Nolan M."/>
            <person name="Ohm R."/>
            <person name="Pangilinan J."/>
            <person name="Park H.-J."/>
            <person name="Ramirez L."/>
            <person name="Alfaro M."/>
            <person name="Sun H."/>
            <person name="Tritt A."/>
            <person name="Yoshinaga Y."/>
            <person name="Zwiers L.-H."/>
            <person name="Turgeon B."/>
            <person name="Goodwin S."/>
            <person name="Spatafora J."/>
            <person name="Crous P."/>
            <person name="Grigoriev I."/>
        </authorList>
    </citation>
    <scope>NUCLEOTIDE SEQUENCE [LARGE SCALE GENOMIC DNA]</scope>
    <source>
        <strain evidence="3">CECT 20119</strain>
    </source>
</reference>